<dbReference type="GO" id="GO:0098552">
    <property type="term" value="C:side of membrane"/>
    <property type="evidence" value="ECO:0007669"/>
    <property type="project" value="UniProtKB-KW"/>
</dbReference>
<keyword evidence="1" id="KW-0449">Lipoprotein</keyword>
<keyword evidence="1" id="KW-0479">Metal-binding</keyword>
<dbReference type="Proteomes" id="UP000663855">
    <property type="component" value="Unassembled WGS sequence"/>
</dbReference>
<keyword evidence="1" id="KW-0482">Metalloprotease</keyword>
<name>A0A814U0Q9_9BILA</name>
<comment type="caution">
    <text evidence="3">The sequence shown here is derived from an EMBL/GenBank/DDBJ whole genome shotgun (WGS) entry which is preliminary data.</text>
</comment>
<keyword evidence="1" id="KW-0336">GPI-anchor</keyword>
<dbReference type="SUPFAM" id="SSF51556">
    <property type="entry name" value="Metallo-dependent hydrolases"/>
    <property type="match status" value="1"/>
</dbReference>
<keyword evidence="2" id="KW-0472">Membrane</keyword>
<dbReference type="AlphaFoldDB" id="A0A814U0Q9"/>
<keyword evidence="1" id="KW-0645">Protease</keyword>
<dbReference type="Gene3D" id="3.20.20.140">
    <property type="entry name" value="Metal-dependent hydrolases"/>
    <property type="match status" value="2"/>
</dbReference>
<dbReference type="PANTHER" id="PTHR10443">
    <property type="entry name" value="MICROSOMAL DIPEPTIDASE"/>
    <property type="match status" value="1"/>
</dbReference>
<comment type="similarity">
    <text evidence="1">Belongs to the metallo-dependent hydrolases superfamily. Peptidase M19 family.</text>
</comment>
<evidence type="ECO:0000313" key="3">
    <source>
        <dbReference type="EMBL" id="CAF1168364.1"/>
    </source>
</evidence>
<keyword evidence="1" id="KW-0224">Dipeptidase</keyword>
<feature type="transmembrane region" description="Helical" evidence="2">
    <location>
        <begin position="9"/>
        <end position="31"/>
    </location>
</feature>
<dbReference type="InterPro" id="IPR008257">
    <property type="entry name" value="Pept_M19"/>
</dbReference>
<comment type="subunit">
    <text evidence="1">Homodimer; disulfide-linked.</text>
</comment>
<dbReference type="PROSITE" id="PS51365">
    <property type="entry name" value="RENAL_DIPEPTIDASE_2"/>
    <property type="match status" value="2"/>
</dbReference>
<dbReference type="GO" id="GO:0070573">
    <property type="term" value="F:metallodipeptidase activity"/>
    <property type="evidence" value="ECO:0007669"/>
    <property type="project" value="InterPro"/>
</dbReference>
<dbReference type="GO" id="GO:0006508">
    <property type="term" value="P:proteolysis"/>
    <property type="evidence" value="ECO:0007669"/>
    <property type="project" value="UniProtKB-KW"/>
</dbReference>
<comment type="catalytic activity">
    <reaction evidence="1">
        <text>an L-aminoacyl-L-amino acid + H2O = 2 an L-alpha-amino acid</text>
        <dbReference type="Rhea" id="RHEA:48940"/>
        <dbReference type="ChEBI" id="CHEBI:15377"/>
        <dbReference type="ChEBI" id="CHEBI:59869"/>
        <dbReference type="ChEBI" id="CHEBI:77460"/>
        <dbReference type="EC" id="3.4.13.19"/>
    </reaction>
</comment>
<sequence length="286" mass="32029">MILTRQCKFILAGVSILLSLVVGINIGVIVYNRKSKSSTIEIQAYKILENNPLIDGHNDLAILIRENFQNKTNDLDLYNMAQYHLVEYTPSPTDITRLRQRQVGGQVYFCFHVLITLKTLYCSINFEYSDVFQLAKTAEEVRQAFNAKRIVSLLNIGGGQAIEGSFSILRLFYQMVDLSHVSTQTTIDPLNISQSPVIFSHSAAYSLCNHTRNVQDDVLELVKRNHGIVMVTFAPYFIKCHSEDPAAIADDAAHINYIRNIAGIENVGIGSDFDGIVVTPKDLEDV</sequence>
<evidence type="ECO:0000256" key="2">
    <source>
        <dbReference type="SAM" id="Phobius"/>
    </source>
</evidence>
<gene>
    <name evidence="3" type="ORF">CJN711_LOCUS10370</name>
</gene>
<keyword evidence="1" id="KW-0862">Zinc</keyword>
<dbReference type="EMBL" id="CAJNOV010004272">
    <property type="protein sequence ID" value="CAF1168364.1"/>
    <property type="molecule type" value="Genomic_DNA"/>
</dbReference>
<dbReference type="PANTHER" id="PTHR10443:SF12">
    <property type="entry name" value="DIPEPTIDASE"/>
    <property type="match status" value="1"/>
</dbReference>
<keyword evidence="1" id="KW-1015">Disulfide bond</keyword>
<dbReference type="EC" id="3.4.13.19" evidence="1"/>
<protein>
    <recommendedName>
        <fullName evidence="1">Dipeptidase</fullName>
        <ecNumber evidence="1">3.4.13.19</ecNumber>
    </recommendedName>
</protein>
<proteinExistence type="inferred from homology"/>
<dbReference type="GO" id="GO:0046872">
    <property type="term" value="F:metal ion binding"/>
    <property type="evidence" value="ECO:0007669"/>
    <property type="project" value="UniProtKB-UniRule"/>
</dbReference>
<keyword evidence="1" id="KW-0325">Glycoprotein</keyword>
<accession>A0A814U0Q9</accession>
<organism evidence="3 4">
    <name type="scientific">Rotaria magnacalcarata</name>
    <dbReference type="NCBI Taxonomy" id="392030"/>
    <lineage>
        <taxon>Eukaryota</taxon>
        <taxon>Metazoa</taxon>
        <taxon>Spiralia</taxon>
        <taxon>Gnathifera</taxon>
        <taxon>Rotifera</taxon>
        <taxon>Eurotatoria</taxon>
        <taxon>Bdelloidea</taxon>
        <taxon>Philodinida</taxon>
        <taxon>Philodinidae</taxon>
        <taxon>Rotaria</taxon>
    </lineage>
</organism>
<evidence type="ECO:0000313" key="4">
    <source>
        <dbReference type="Proteomes" id="UP000663855"/>
    </source>
</evidence>
<keyword evidence="2" id="KW-1133">Transmembrane helix</keyword>
<reference evidence="3" key="1">
    <citation type="submission" date="2021-02" db="EMBL/GenBank/DDBJ databases">
        <authorList>
            <person name="Nowell W R."/>
        </authorList>
    </citation>
    <scope>NUCLEOTIDE SEQUENCE</scope>
</reference>
<dbReference type="InterPro" id="IPR032466">
    <property type="entry name" value="Metal_Hydrolase"/>
</dbReference>
<comment type="cofactor">
    <cofactor evidence="1">
        <name>Zn(2+)</name>
        <dbReference type="ChEBI" id="CHEBI:29105"/>
    </cofactor>
</comment>
<keyword evidence="2" id="KW-0812">Transmembrane</keyword>
<keyword evidence="1" id="KW-0378">Hydrolase</keyword>
<comment type="subcellular location">
    <subcellularLocation>
        <location evidence="1">Membrane</location>
        <topology evidence="1">Lipid-anchor</topology>
        <topology evidence="1">GPI-anchor</topology>
    </subcellularLocation>
</comment>
<evidence type="ECO:0000256" key="1">
    <source>
        <dbReference type="RuleBase" id="RU341113"/>
    </source>
</evidence>
<dbReference type="Pfam" id="PF01244">
    <property type="entry name" value="Peptidase_M19"/>
    <property type="match status" value="1"/>
</dbReference>